<protein>
    <submittedName>
        <fullName evidence="3">Uncharacterized protein</fullName>
    </submittedName>
</protein>
<sequence length="256" mass="28284">MEALPGLYFELGDPDLVLLELKITWELSLRNAHHGQHRHCLSMWNDDQQSGGSNASSIPVGLEDLLVSHLRRPTPEKPSDQDKVEEGQQTKNESQESPGRQELVVPQPPATIEPQNDGDIDPEFLAALPPDIQAEVLAQQQAQGAHRAHELEGQPVEIDIVSIIATFPSELREEVLLTSSDAVLANLTPALVAKANMLRERFARRYIGHYLVCSQEVGGMSLLEEGKEMDPTWIEVVGSLPIGQVEVSLLKLMEPF</sequence>
<evidence type="ECO:0000313" key="4">
    <source>
        <dbReference type="Proteomes" id="UP001177003"/>
    </source>
</evidence>
<keyword evidence="4" id="KW-1185">Reference proteome</keyword>
<evidence type="ECO:0000256" key="1">
    <source>
        <dbReference type="ARBA" id="ARBA00022679"/>
    </source>
</evidence>
<dbReference type="Proteomes" id="UP001177003">
    <property type="component" value="Chromosome 0"/>
</dbReference>
<accession>A0AA35Y7I1</accession>
<dbReference type="Gene3D" id="6.10.250.1630">
    <property type="match status" value="1"/>
</dbReference>
<keyword evidence="1" id="KW-0808">Transferase</keyword>
<evidence type="ECO:0000256" key="2">
    <source>
        <dbReference type="SAM" id="MobiDB-lite"/>
    </source>
</evidence>
<reference evidence="3" key="1">
    <citation type="submission" date="2023-04" db="EMBL/GenBank/DDBJ databases">
        <authorList>
            <person name="Vijverberg K."/>
            <person name="Xiong W."/>
            <person name="Schranz E."/>
        </authorList>
    </citation>
    <scope>NUCLEOTIDE SEQUENCE</scope>
</reference>
<dbReference type="GO" id="GO:0016740">
    <property type="term" value="F:transferase activity"/>
    <property type="evidence" value="ECO:0007669"/>
    <property type="project" value="UniProtKB-KW"/>
</dbReference>
<feature type="compositionally biased region" description="Basic and acidic residues" evidence="2">
    <location>
        <begin position="73"/>
        <end position="88"/>
    </location>
</feature>
<gene>
    <name evidence="3" type="ORF">LSALG_LOCUS4322</name>
</gene>
<organism evidence="3 4">
    <name type="scientific">Lactuca saligna</name>
    <name type="common">Willowleaf lettuce</name>
    <dbReference type="NCBI Taxonomy" id="75948"/>
    <lineage>
        <taxon>Eukaryota</taxon>
        <taxon>Viridiplantae</taxon>
        <taxon>Streptophyta</taxon>
        <taxon>Embryophyta</taxon>
        <taxon>Tracheophyta</taxon>
        <taxon>Spermatophyta</taxon>
        <taxon>Magnoliopsida</taxon>
        <taxon>eudicotyledons</taxon>
        <taxon>Gunneridae</taxon>
        <taxon>Pentapetalae</taxon>
        <taxon>asterids</taxon>
        <taxon>campanulids</taxon>
        <taxon>Asterales</taxon>
        <taxon>Asteraceae</taxon>
        <taxon>Cichorioideae</taxon>
        <taxon>Cichorieae</taxon>
        <taxon>Lactucinae</taxon>
        <taxon>Lactuca</taxon>
    </lineage>
</organism>
<feature type="compositionally biased region" description="Polar residues" evidence="2">
    <location>
        <begin position="89"/>
        <end position="98"/>
    </location>
</feature>
<dbReference type="EMBL" id="OX465086">
    <property type="protein sequence ID" value="CAI9263642.1"/>
    <property type="molecule type" value="Genomic_DNA"/>
</dbReference>
<evidence type="ECO:0000313" key="3">
    <source>
        <dbReference type="EMBL" id="CAI9263642.1"/>
    </source>
</evidence>
<dbReference type="InterPro" id="IPR025527">
    <property type="entry name" value="HUWE1/Rev1_UBM"/>
</dbReference>
<name>A0AA35Y7I1_LACSI</name>
<feature type="region of interest" description="Disordered" evidence="2">
    <location>
        <begin position="72"/>
        <end position="103"/>
    </location>
</feature>
<proteinExistence type="predicted"/>
<dbReference type="Pfam" id="PF14377">
    <property type="entry name" value="UBM"/>
    <property type="match status" value="2"/>
</dbReference>
<dbReference type="AlphaFoldDB" id="A0AA35Y7I1"/>